<name>A0AAV1SDJ0_9ROSI</name>
<organism evidence="1 2">
    <name type="scientific">Dovyalis caffra</name>
    <dbReference type="NCBI Taxonomy" id="77055"/>
    <lineage>
        <taxon>Eukaryota</taxon>
        <taxon>Viridiplantae</taxon>
        <taxon>Streptophyta</taxon>
        <taxon>Embryophyta</taxon>
        <taxon>Tracheophyta</taxon>
        <taxon>Spermatophyta</taxon>
        <taxon>Magnoliopsida</taxon>
        <taxon>eudicotyledons</taxon>
        <taxon>Gunneridae</taxon>
        <taxon>Pentapetalae</taxon>
        <taxon>rosids</taxon>
        <taxon>fabids</taxon>
        <taxon>Malpighiales</taxon>
        <taxon>Salicaceae</taxon>
        <taxon>Flacourtieae</taxon>
        <taxon>Dovyalis</taxon>
    </lineage>
</organism>
<keyword evidence="2" id="KW-1185">Reference proteome</keyword>
<reference evidence="1 2" key="1">
    <citation type="submission" date="2024-01" db="EMBL/GenBank/DDBJ databases">
        <authorList>
            <person name="Waweru B."/>
        </authorList>
    </citation>
    <scope>NUCLEOTIDE SEQUENCE [LARGE SCALE GENOMIC DNA]</scope>
</reference>
<evidence type="ECO:0000313" key="1">
    <source>
        <dbReference type="EMBL" id="CAK7348338.1"/>
    </source>
</evidence>
<dbReference type="Proteomes" id="UP001314170">
    <property type="component" value="Unassembled WGS sequence"/>
</dbReference>
<gene>
    <name evidence="1" type="ORF">DCAF_LOCUS21035</name>
</gene>
<dbReference type="EMBL" id="CAWUPB010001173">
    <property type="protein sequence ID" value="CAK7348338.1"/>
    <property type="molecule type" value="Genomic_DNA"/>
</dbReference>
<protein>
    <submittedName>
        <fullName evidence="1">Uncharacterized protein</fullName>
    </submittedName>
</protein>
<accession>A0AAV1SDJ0</accession>
<dbReference type="AlphaFoldDB" id="A0AAV1SDJ0"/>
<sequence>MALWNSQNSTGLIPNVVVRRRVFDFQRQQEAENGRRINPSPSKSTPIVGNEGWWDDLSLCLLGDIIEGFLGRD</sequence>
<comment type="caution">
    <text evidence="1">The sequence shown here is derived from an EMBL/GenBank/DDBJ whole genome shotgun (WGS) entry which is preliminary data.</text>
</comment>
<evidence type="ECO:0000313" key="2">
    <source>
        <dbReference type="Proteomes" id="UP001314170"/>
    </source>
</evidence>
<proteinExistence type="predicted"/>